<feature type="transmembrane region" description="Helical" evidence="7">
    <location>
        <begin position="250"/>
        <end position="268"/>
    </location>
</feature>
<dbReference type="AlphaFoldDB" id="A0A3B0SBT4"/>
<protein>
    <recommendedName>
        <fullName evidence="11">ABC3 transporter permease protein domain-containing protein</fullName>
    </recommendedName>
</protein>
<dbReference type="PANTHER" id="PTHR43738:SF1">
    <property type="entry name" value="HEMIN TRANSPORT SYSTEM PERMEASE PROTEIN HRTB-RELATED"/>
    <property type="match status" value="1"/>
</dbReference>
<dbReference type="InterPro" id="IPR051125">
    <property type="entry name" value="ABC-4/HrtB_transporter"/>
</dbReference>
<keyword evidence="6 7" id="KW-0472">Membrane</keyword>
<organism evidence="10">
    <name type="scientific">hydrothermal vent metagenome</name>
    <dbReference type="NCBI Taxonomy" id="652676"/>
    <lineage>
        <taxon>unclassified sequences</taxon>
        <taxon>metagenomes</taxon>
        <taxon>ecological metagenomes</taxon>
    </lineage>
</organism>
<feature type="domain" description="ABC3 transporter permease C-terminal" evidence="8">
    <location>
        <begin position="157"/>
        <end position="271"/>
    </location>
</feature>
<evidence type="ECO:0000313" key="10">
    <source>
        <dbReference type="EMBL" id="VAW03681.1"/>
    </source>
</evidence>
<dbReference type="InterPro" id="IPR003838">
    <property type="entry name" value="ABC3_permease_C"/>
</dbReference>
<feature type="transmembrane region" description="Helical" evidence="7">
    <location>
        <begin position="150"/>
        <end position="175"/>
    </location>
</feature>
<keyword evidence="5 7" id="KW-1133">Transmembrane helix</keyword>
<evidence type="ECO:0000256" key="4">
    <source>
        <dbReference type="ARBA" id="ARBA00022692"/>
    </source>
</evidence>
<gene>
    <name evidence="10" type="ORF">MNBD_ALPHA05-651</name>
</gene>
<dbReference type="Pfam" id="PF02687">
    <property type="entry name" value="FtsX"/>
    <property type="match status" value="1"/>
</dbReference>
<evidence type="ECO:0000256" key="7">
    <source>
        <dbReference type="SAM" id="Phobius"/>
    </source>
</evidence>
<keyword evidence="4 7" id="KW-0812">Transmembrane</keyword>
<dbReference type="GO" id="GO:0005886">
    <property type="term" value="C:plasma membrane"/>
    <property type="evidence" value="ECO:0007669"/>
    <property type="project" value="UniProtKB-SubCell"/>
</dbReference>
<dbReference type="PANTHER" id="PTHR43738">
    <property type="entry name" value="ABC TRANSPORTER, MEMBRANE PROTEIN"/>
    <property type="match status" value="1"/>
</dbReference>
<evidence type="ECO:0000256" key="3">
    <source>
        <dbReference type="ARBA" id="ARBA00022475"/>
    </source>
</evidence>
<accession>A0A3B0SBT4</accession>
<dbReference type="InterPro" id="IPR025857">
    <property type="entry name" value="MacB_PCD"/>
</dbReference>
<feature type="transmembrane region" description="Helical" evidence="7">
    <location>
        <begin position="187"/>
        <end position="208"/>
    </location>
</feature>
<evidence type="ECO:0008006" key="11">
    <source>
        <dbReference type="Google" id="ProtNLM"/>
    </source>
</evidence>
<evidence type="ECO:0000256" key="2">
    <source>
        <dbReference type="ARBA" id="ARBA00022448"/>
    </source>
</evidence>
<reference evidence="10" key="1">
    <citation type="submission" date="2018-06" db="EMBL/GenBank/DDBJ databases">
        <authorList>
            <person name="Zhirakovskaya E."/>
        </authorList>
    </citation>
    <scope>NUCLEOTIDE SEQUENCE</scope>
</reference>
<feature type="transmembrane region" description="Helical" evidence="7">
    <location>
        <begin position="214"/>
        <end position="238"/>
    </location>
</feature>
<evidence type="ECO:0000256" key="1">
    <source>
        <dbReference type="ARBA" id="ARBA00004651"/>
    </source>
</evidence>
<comment type="subcellular location">
    <subcellularLocation>
        <location evidence="1">Cell membrane</location>
        <topology evidence="1">Multi-pass membrane protein</topology>
    </subcellularLocation>
</comment>
<evidence type="ECO:0000256" key="6">
    <source>
        <dbReference type="ARBA" id="ARBA00023136"/>
    </source>
</evidence>
<sequence>YDRDGRKTPIIILVFDDAGGPTNIILGNPISGDREIIIDKSLAKKYGFAVGDPIEISDFKFTIAGISSNSSAFFTPFAFINYDDLIDFYLESEIAADIATFPFLSFLLVDIEPGADPREVAQRIEDSIAAADVFFPAELAQKDEAMGRDLLGPILGLLLFVSYTIGALVVGMFMFTAVRARMRSIGVLKALGFGPAALSMAVFSEAWVLTLLAIPVGIVLAIAIASVITTIAPVYLILAAEPAAVARTTLAFLAVAGLGAVAPIRQILQVDPAIVFRG</sequence>
<evidence type="ECO:0000256" key="5">
    <source>
        <dbReference type="ARBA" id="ARBA00022989"/>
    </source>
</evidence>
<feature type="domain" description="MacB-like periplasmic core" evidence="9">
    <location>
        <begin position="31"/>
        <end position="126"/>
    </location>
</feature>
<evidence type="ECO:0000259" key="9">
    <source>
        <dbReference type="Pfam" id="PF12704"/>
    </source>
</evidence>
<feature type="non-terminal residue" evidence="10">
    <location>
        <position position="1"/>
    </location>
</feature>
<proteinExistence type="predicted"/>
<keyword evidence="2" id="KW-0813">Transport</keyword>
<dbReference type="EMBL" id="UOEH01000406">
    <property type="protein sequence ID" value="VAW03681.1"/>
    <property type="molecule type" value="Genomic_DNA"/>
</dbReference>
<dbReference type="Pfam" id="PF12704">
    <property type="entry name" value="MacB_PCD"/>
    <property type="match status" value="1"/>
</dbReference>
<name>A0A3B0SBT4_9ZZZZ</name>
<evidence type="ECO:0000259" key="8">
    <source>
        <dbReference type="Pfam" id="PF02687"/>
    </source>
</evidence>
<keyword evidence="3" id="KW-1003">Cell membrane</keyword>